<dbReference type="InterPro" id="IPR000938">
    <property type="entry name" value="CAP-Gly_domain"/>
</dbReference>
<sequence length="434" mass="49127">MATAKPNYKIGDYVLSKKGKGTVRYVGPIEAANDQTKIFAGLELDEPNGKNNGSTQGKVYFECPENYGIFVPVETLANLPKMLTKPPSNPVRSNRASELRQELGSTIGSDITGVTGMSKMSTFNNMPAVRQAQNVNTKTYHHDLQANLKKVLDQLEAEQDKNATLQARIQELERATGSGDDEEFEKQELIVKVESLEEVKKTLEEKLRETNVSLERNMAMLASQNDEVHLLQKTVEDLKVSNTRITTASASPHFNNESILKEKDELSKRIAVLESNLKEALTSSTQTQEKLNENLINAKKEAENHVKEKNELLKRLQEVETKFSNILKSEAEIQEKLNQDLTDAKNQAQNENIRLLKHLEEVENKLSDTLKAEAENNRDFDMAKEEAENFVKEKRELLDHVQGLKEKLDDASKSAMNEKNELSFKNWKRNSRKT</sequence>
<dbReference type="SMART" id="SM01052">
    <property type="entry name" value="CAP_GLY"/>
    <property type="match status" value="1"/>
</dbReference>
<name>A0A914Z0D8_9BILA</name>
<evidence type="ECO:0000313" key="5">
    <source>
        <dbReference type="WBParaSite" id="PSU_v2.g5812.t1"/>
    </source>
</evidence>
<evidence type="ECO:0000256" key="2">
    <source>
        <dbReference type="SAM" id="MobiDB-lite"/>
    </source>
</evidence>
<evidence type="ECO:0000259" key="3">
    <source>
        <dbReference type="PROSITE" id="PS50245"/>
    </source>
</evidence>
<dbReference type="InterPro" id="IPR036859">
    <property type="entry name" value="CAP-Gly_dom_sf"/>
</dbReference>
<organism evidence="4 5">
    <name type="scientific">Panagrolaimus superbus</name>
    <dbReference type="NCBI Taxonomy" id="310955"/>
    <lineage>
        <taxon>Eukaryota</taxon>
        <taxon>Metazoa</taxon>
        <taxon>Ecdysozoa</taxon>
        <taxon>Nematoda</taxon>
        <taxon>Chromadorea</taxon>
        <taxon>Rhabditida</taxon>
        <taxon>Tylenchina</taxon>
        <taxon>Panagrolaimomorpha</taxon>
        <taxon>Panagrolaimoidea</taxon>
        <taxon>Panagrolaimidae</taxon>
        <taxon>Panagrolaimus</taxon>
    </lineage>
</organism>
<protein>
    <submittedName>
        <fullName evidence="5">CAP-Gly domain-containing protein</fullName>
    </submittedName>
</protein>
<keyword evidence="4" id="KW-1185">Reference proteome</keyword>
<dbReference type="AlphaFoldDB" id="A0A914Z0D8"/>
<evidence type="ECO:0000313" key="4">
    <source>
        <dbReference type="Proteomes" id="UP000887577"/>
    </source>
</evidence>
<reference evidence="5" key="1">
    <citation type="submission" date="2022-11" db="UniProtKB">
        <authorList>
            <consortium name="WormBaseParasite"/>
        </authorList>
    </citation>
    <scope>IDENTIFICATION</scope>
</reference>
<feature type="compositionally biased region" description="Basic and acidic residues" evidence="2">
    <location>
        <begin position="409"/>
        <end position="422"/>
    </location>
</feature>
<feature type="coiled-coil region" evidence="1">
    <location>
        <begin position="141"/>
        <end position="224"/>
    </location>
</feature>
<dbReference type="Proteomes" id="UP000887577">
    <property type="component" value="Unplaced"/>
</dbReference>
<dbReference type="Gene3D" id="2.30.30.190">
    <property type="entry name" value="CAP Gly-rich-like domain"/>
    <property type="match status" value="1"/>
</dbReference>
<proteinExistence type="predicted"/>
<dbReference type="Pfam" id="PF01302">
    <property type="entry name" value="CAP_GLY"/>
    <property type="match status" value="1"/>
</dbReference>
<dbReference type="PANTHER" id="PTHR18916:SF93">
    <property type="entry name" value="RESTIN HOMOLOG"/>
    <property type="match status" value="1"/>
</dbReference>
<feature type="region of interest" description="Disordered" evidence="2">
    <location>
        <begin position="409"/>
        <end position="434"/>
    </location>
</feature>
<dbReference type="WBParaSite" id="PSU_v2.g5812.t1">
    <property type="protein sequence ID" value="PSU_v2.g5812.t1"/>
    <property type="gene ID" value="PSU_v2.g5812"/>
</dbReference>
<dbReference type="PANTHER" id="PTHR18916">
    <property type="entry name" value="DYNACTIN 1-RELATED MICROTUBULE-BINDING"/>
    <property type="match status" value="1"/>
</dbReference>
<keyword evidence="1" id="KW-0175">Coiled coil</keyword>
<dbReference type="PROSITE" id="PS50245">
    <property type="entry name" value="CAP_GLY_2"/>
    <property type="match status" value="1"/>
</dbReference>
<accession>A0A914Z0D8</accession>
<dbReference type="PROSITE" id="PS00845">
    <property type="entry name" value="CAP_GLY_1"/>
    <property type="match status" value="1"/>
</dbReference>
<feature type="domain" description="CAP-Gly" evidence="3">
    <location>
        <begin position="30"/>
        <end position="72"/>
    </location>
</feature>
<dbReference type="SUPFAM" id="SSF74924">
    <property type="entry name" value="Cap-Gly domain"/>
    <property type="match status" value="1"/>
</dbReference>
<evidence type="ECO:0000256" key="1">
    <source>
        <dbReference type="SAM" id="Coils"/>
    </source>
</evidence>